<evidence type="ECO:0000256" key="4">
    <source>
        <dbReference type="ARBA" id="ARBA00023033"/>
    </source>
</evidence>
<accession>A0A839EGY0</accession>
<keyword evidence="9" id="KW-1185">Reference proteome</keyword>
<dbReference type="CDD" id="cd01095">
    <property type="entry name" value="Nitrilotriacetate_monoxgenase"/>
    <property type="match status" value="1"/>
</dbReference>
<dbReference type="PANTHER" id="PTHR30011:SF16">
    <property type="entry name" value="C2H2 FINGER DOMAIN TRANSCRIPTION FACTOR (EUROFUNG)-RELATED"/>
    <property type="match status" value="1"/>
</dbReference>
<dbReference type="AlphaFoldDB" id="A0A839EGY0"/>
<comment type="similarity">
    <text evidence="5">Belongs to the NtaA/SnaA/DszA monooxygenase family.</text>
</comment>
<evidence type="ECO:0000313" key="9">
    <source>
        <dbReference type="Proteomes" id="UP000549052"/>
    </source>
</evidence>
<evidence type="ECO:0000313" key="8">
    <source>
        <dbReference type="EMBL" id="MBA8879513.1"/>
    </source>
</evidence>
<feature type="binding site" evidence="6">
    <location>
        <position position="95"/>
    </location>
    <ligand>
        <name>FMN</name>
        <dbReference type="ChEBI" id="CHEBI:58210"/>
    </ligand>
</feature>
<dbReference type="Pfam" id="PF00296">
    <property type="entry name" value="Bac_luciferase"/>
    <property type="match status" value="1"/>
</dbReference>
<keyword evidence="3" id="KW-0560">Oxidoreductase</keyword>
<evidence type="ECO:0000259" key="7">
    <source>
        <dbReference type="Pfam" id="PF00296"/>
    </source>
</evidence>
<gene>
    <name evidence="8" type="ORF">FHW16_003232</name>
</gene>
<evidence type="ECO:0000256" key="2">
    <source>
        <dbReference type="ARBA" id="ARBA00022643"/>
    </source>
</evidence>
<dbReference type="GO" id="GO:0004497">
    <property type="term" value="F:monooxygenase activity"/>
    <property type="evidence" value="ECO:0007669"/>
    <property type="project" value="UniProtKB-KW"/>
</dbReference>
<dbReference type="InterPro" id="IPR051260">
    <property type="entry name" value="Diverse_substr_monoxygenases"/>
</dbReference>
<dbReference type="NCBIfam" id="TIGR03860">
    <property type="entry name" value="FMN_nitrolo"/>
    <property type="match status" value="1"/>
</dbReference>
<dbReference type="InterPro" id="IPR011251">
    <property type="entry name" value="Luciferase-like_dom"/>
</dbReference>
<dbReference type="GO" id="GO:0016705">
    <property type="term" value="F:oxidoreductase activity, acting on paired donors, with incorporation or reduction of molecular oxygen"/>
    <property type="evidence" value="ECO:0007669"/>
    <property type="project" value="InterPro"/>
</dbReference>
<evidence type="ECO:0000256" key="5">
    <source>
        <dbReference type="ARBA" id="ARBA00033748"/>
    </source>
</evidence>
<feature type="domain" description="Luciferase-like" evidence="7">
    <location>
        <begin position="22"/>
        <end position="379"/>
    </location>
</feature>
<protein>
    <submittedName>
        <fullName evidence="8">FMN-dependent oxidoreductase (Nitrilotriacetate monooxygenase family)</fullName>
    </submittedName>
</protein>
<feature type="binding site" evidence="6">
    <location>
        <position position="219"/>
    </location>
    <ligand>
        <name>FMN</name>
        <dbReference type="ChEBI" id="CHEBI:58210"/>
    </ligand>
</feature>
<dbReference type="Gene3D" id="3.20.20.30">
    <property type="entry name" value="Luciferase-like domain"/>
    <property type="match status" value="1"/>
</dbReference>
<dbReference type="RefSeq" id="WP_182550149.1">
    <property type="nucleotide sequence ID" value="NZ_JACGXN010000004.1"/>
</dbReference>
<keyword evidence="1 6" id="KW-0285">Flavoprotein</keyword>
<dbReference type="PIRSF" id="PIRSF000337">
    <property type="entry name" value="NTA_MOA"/>
    <property type="match status" value="1"/>
</dbReference>
<dbReference type="InterPro" id="IPR016215">
    <property type="entry name" value="NTA_MOA"/>
</dbReference>
<feature type="binding site" evidence="6">
    <location>
        <position position="144"/>
    </location>
    <ligand>
        <name>FMN</name>
        <dbReference type="ChEBI" id="CHEBI:58210"/>
    </ligand>
</feature>
<reference evidence="8 9" key="1">
    <citation type="submission" date="2020-07" db="EMBL/GenBank/DDBJ databases">
        <title>Genomic Encyclopedia of Type Strains, Phase IV (KMG-V): Genome sequencing to study the core and pangenomes of soil and plant-associated prokaryotes.</title>
        <authorList>
            <person name="Whitman W."/>
        </authorList>
    </citation>
    <scope>NUCLEOTIDE SEQUENCE [LARGE SCALE GENOMIC DNA]</scope>
    <source>
        <strain evidence="8 9">AN3</strain>
    </source>
</reference>
<name>A0A839EGY0_9HYPH</name>
<evidence type="ECO:0000256" key="6">
    <source>
        <dbReference type="PIRSR" id="PIRSR000337-1"/>
    </source>
</evidence>
<dbReference type="SUPFAM" id="SSF51679">
    <property type="entry name" value="Bacterial luciferase-like"/>
    <property type="match status" value="1"/>
</dbReference>
<evidence type="ECO:0000256" key="1">
    <source>
        <dbReference type="ARBA" id="ARBA00022630"/>
    </source>
</evidence>
<dbReference type="PANTHER" id="PTHR30011">
    <property type="entry name" value="ALKANESULFONATE MONOOXYGENASE-RELATED"/>
    <property type="match status" value="1"/>
</dbReference>
<keyword evidence="4 8" id="KW-0503">Monooxygenase</keyword>
<feature type="binding site" evidence="6">
    <location>
        <position position="58"/>
    </location>
    <ligand>
        <name>FMN</name>
        <dbReference type="ChEBI" id="CHEBI:58210"/>
    </ligand>
</feature>
<feature type="binding site" evidence="6">
    <location>
        <position position="148"/>
    </location>
    <ligand>
        <name>FMN</name>
        <dbReference type="ChEBI" id="CHEBI:58210"/>
    </ligand>
</feature>
<comment type="caution">
    <text evidence="8">The sequence shown here is derived from an EMBL/GenBank/DDBJ whole genome shotgun (WGS) entry which is preliminary data.</text>
</comment>
<sequence>MAKTKRQIHLGLFLQGAGHHVAGWRHPDAESGSENLDLLQRLAATAERAKFDLLFLADGLTSGSDAHPSMVARFEPLTLLSALAMSTTRLGLAATASTTYGEPFHIARVFASLDHLSRGRAGWNVVTTSYARTAANFGARHPEHDERYAIAEEFVDVVKGLWDSWDDDAFPKDKAAGVYADADKLNILDHKGKYFSVKGPLNASRPPQGHPVIIQAGSSGPGQDLAARNADIVFTAQQSIEEAQSFYKSQKERVAAHGRDVDSLAIMPGFLPVIGDTFAEARDKLALLDGWTDPTNAMPLLVERLGHDLSGYDLDGPLPELPVSDQLQSRAKLLTDLAKRENLTIRQLALRVAAGRGHHIILGTPVEIADRMQLWFEERAADGFNVMPPYFPGGLDDFCSKVVPILQERGLFRTEYEGTTLRDHLGITRTADRRGVA</sequence>
<proteinExistence type="inferred from homology"/>
<dbReference type="Proteomes" id="UP000549052">
    <property type="component" value="Unassembled WGS sequence"/>
</dbReference>
<feature type="binding site" evidence="6">
    <location>
        <position position="218"/>
    </location>
    <ligand>
        <name>FMN</name>
        <dbReference type="ChEBI" id="CHEBI:58210"/>
    </ligand>
</feature>
<dbReference type="EMBL" id="JACGXN010000004">
    <property type="protein sequence ID" value="MBA8879513.1"/>
    <property type="molecule type" value="Genomic_DNA"/>
</dbReference>
<organism evidence="8 9">
    <name type="scientific">Phyllobacterium myrsinacearum</name>
    <dbReference type="NCBI Taxonomy" id="28101"/>
    <lineage>
        <taxon>Bacteria</taxon>
        <taxon>Pseudomonadati</taxon>
        <taxon>Pseudomonadota</taxon>
        <taxon>Alphaproteobacteria</taxon>
        <taxon>Hyphomicrobiales</taxon>
        <taxon>Phyllobacteriaceae</taxon>
        <taxon>Phyllobacterium</taxon>
    </lineage>
</organism>
<evidence type="ECO:0000256" key="3">
    <source>
        <dbReference type="ARBA" id="ARBA00023002"/>
    </source>
</evidence>
<dbReference type="InterPro" id="IPR036661">
    <property type="entry name" value="Luciferase-like_sf"/>
</dbReference>
<keyword evidence="2 6" id="KW-0288">FMN</keyword>